<dbReference type="InterPro" id="IPR001501">
    <property type="entry name" value="Ni-dep_hyd_lsu"/>
</dbReference>
<dbReference type="AlphaFoldDB" id="A0A521C0H2"/>
<evidence type="ECO:0000256" key="1">
    <source>
        <dbReference type="PIRSR" id="PIRSR601501-1"/>
    </source>
</evidence>
<dbReference type="Pfam" id="PF00374">
    <property type="entry name" value="NiFeSe_Hases"/>
    <property type="match status" value="1"/>
</dbReference>
<comment type="cofactor">
    <cofactor evidence="1">
        <name>Fe cation</name>
        <dbReference type="ChEBI" id="CHEBI:24875"/>
    </cofactor>
</comment>
<keyword evidence="3" id="KW-1185">Reference proteome</keyword>
<organism evidence="2 3">
    <name type="scientific">Balnearium lithotrophicum</name>
    <dbReference type="NCBI Taxonomy" id="223788"/>
    <lineage>
        <taxon>Bacteria</taxon>
        <taxon>Pseudomonadati</taxon>
        <taxon>Aquificota</taxon>
        <taxon>Aquificia</taxon>
        <taxon>Desulfurobacteriales</taxon>
        <taxon>Desulfurobacteriaceae</taxon>
        <taxon>Balnearium</taxon>
    </lineage>
</organism>
<dbReference type="RefSeq" id="WP_142935055.1">
    <property type="nucleotide sequence ID" value="NZ_FXTM01000009.1"/>
</dbReference>
<feature type="binding site" evidence="1">
    <location>
        <position position="65"/>
    </location>
    <ligand>
        <name>Ni(2+)</name>
        <dbReference type="ChEBI" id="CHEBI:49786"/>
    </ligand>
</feature>
<comment type="cofactor">
    <cofactor evidence="1">
        <name>Ni(2+)</name>
        <dbReference type="ChEBI" id="CHEBI:49786"/>
    </cofactor>
</comment>
<accession>A0A521C0H2</accession>
<dbReference type="OrthoDB" id="9761717at2"/>
<dbReference type="Gene3D" id="1.10.645.10">
    <property type="entry name" value="Cytochrome-c3 Hydrogenase, chain B"/>
    <property type="match status" value="1"/>
</dbReference>
<gene>
    <name evidence="2" type="ORF">SAMN06269117_10917</name>
</gene>
<feature type="binding site" evidence="1">
    <location>
        <position position="62"/>
    </location>
    <ligand>
        <name>Mg(2+)</name>
        <dbReference type="ChEBI" id="CHEBI:18420"/>
    </ligand>
</feature>
<protein>
    <submittedName>
        <fullName evidence="2">Sulfhydrogenase alpha subunit</fullName>
    </submittedName>
</protein>
<sequence>MRKEVNINHLTRVEGHGAVSIVFENDRLKEIKLRFTEGPRFFEYITRERLFTEVPKIVSRICGICYVSHRLASCFAIEDAFKAGIPDEIKLLRELLTVGEFLESHALHLYFLVLPDFMGYGSTLEMANDYPNVVKRGFFIKDVGNRIMKIIGGKTVHGENIVPGGFESIPKKEELEEIRELLYRVIPEIEATISLFDSFNYEKTNKEHSLRLCIDSEKFSLIGDKLFLSDGTLFTKREYEIFVEEKVSDYSTAKYSTIKGKPYLIGPLSRVNHYIEKFSGEVKKRIQTLKNRFPTDNTLLANLSRAIEMLELSYQGLDIVEDLLKSYPFTGKVKLHPKKGTGYGVKEAPRGTLYHRYTFDEEGRCIGANIITPTAQLQSVIEKDLKELIELYPELNDSELKKKAEILVRAYDP</sequence>
<keyword evidence="1" id="KW-0408">Iron</keyword>
<keyword evidence="1" id="KW-0533">Nickel</keyword>
<dbReference type="GO" id="GO:0016151">
    <property type="term" value="F:nickel cation binding"/>
    <property type="evidence" value="ECO:0007669"/>
    <property type="project" value="InterPro"/>
</dbReference>
<feature type="binding site" evidence="1">
    <location>
        <position position="370"/>
    </location>
    <ligand>
        <name>Mg(2+)</name>
        <dbReference type="ChEBI" id="CHEBI:18420"/>
    </ligand>
</feature>
<keyword evidence="1" id="KW-0460">Magnesium</keyword>
<keyword evidence="1" id="KW-0479">Metal-binding</keyword>
<evidence type="ECO:0000313" key="2">
    <source>
        <dbReference type="EMBL" id="SMO52972.1"/>
    </source>
</evidence>
<dbReference type="SUPFAM" id="SSF56762">
    <property type="entry name" value="HydB/Nqo4-like"/>
    <property type="match status" value="1"/>
</dbReference>
<feature type="binding site" evidence="1">
    <location>
        <position position="65"/>
    </location>
    <ligand>
        <name>Fe cation</name>
        <dbReference type="ChEBI" id="CHEBI:24875"/>
    </ligand>
</feature>
<dbReference type="PANTHER" id="PTHR43600">
    <property type="entry name" value="COENZYME F420 HYDROGENASE, SUBUNIT ALPHA"/>
    <property type="match status" value="1"/>
</dbReference>
<dbReference type="PANTHER" id="PTHR43600:SF4">
    <property type="entry name" value="CYTOSOLIC NIFE-HYDROGENASE, ALPHA SUBUNIT"/>
    <property type="match status" value="1"/>
</dbReference>
<dbReference type="EMBL" id="FXTM01000009">
    <property type="protein sequence ID" value="SMO52972.1"/>
    <property type="molecule type" value="Genomic_DNA"/>
</dbReference>
<feature type="binding site" evidence="1">
    <location>
        <position position="43"/>
    </location>
    <ligand>
        <name>Mg(2+)</name>
        <dbReference type="ChEBI" id="CHEBI:18420"/>
    </ligand>
</feature>
<dbReference type="InterPro" id="IPR029014">
    <property type="entry name" value="NiFe-Hase_large"/>
</dbReference>
<name>A0A521C0H2_9BACT</name>
<dbReference type="Proteomes" id="UP000317315">
    <property type="component" value="Unassembled WGS sequence"/>
</dbReference>
<evidence type="ECO:0000313" key="3">
    <source>
        <dbReference type="Proteomes" id="UP000317315"/>
    </source>
</evidence>
<reference evidence="2 3" key="1">
    <citation type="submission" date="2017-05" db="EMBL/GenBank/DDBJ databases">
        <authorList>
            <person name="Varghese N."/>
            <person name="Submissions S."/>
        </authorList>
    </citation>
    <scope>NUCLEOTIDE SEQUENCE [LARGE SCALE GENOMIC DNA]</scope>
    <source>
        <strain evidence="2 3">DSM 16304</strain>
    </source>
</reference>
<proteinExistence type="predicted"/>